<evidence type="ECO:0000313" key="2">
    <source>
        <dbReference type="Proteomes" id="UP000255277"/>
    </source>
</evidence>
<dbReference type="Proteomes" id="UP000255277">
    <property type="component" value="Unassembled WGS sequence"/>
</dbReference>
<organism evidence="1 2">
    <name type="scientific">Staphylococcus gallinarum</name>
    <dbReference type="NCBI Taxonomy" id="1293"/>
    <lineage>
        <taxon>Bacteria</taxon>
        <taxon>Bacillati</taxon>
        <taxon>Bacillota</taxon>
        <taxon>Bacilli</taxon>
        <taxon>Bacillales</taxon>
        <taxon>Staphylococcaceae</taxon>
        <taxon>Staphylococcus</taxon>
    </lineage>
</organism>
<dbReference type="AlphaFoldDB" id="A0A380FHA3"/>
<evidence type="ECO:0000313" key="1">
    <source>
        <dbReference type="EMBL" id="SUM32821.1"/>
    </source>
</evidence>
<protein>
    <submittedName>
        <fullName evidence="1">Competence-damage inducible protein</fullName>
    </submittedName>
</protein>
<proteinExistence type="predicted"/>
<gene>
    <name evidence="1" type="ORF">NCTC12195_02270</name>
</gene>
<accession>A0A380FHA3</accession>
<dbReference type="EMBL" id="UHDK01000001">
    <property type="protein sequence ID" value="SUM32821.1"/>
    <property type="molecule type" value="Genomic_DNA"/>
</dbReference>
<name>A0A380FHA3_STAGA</name>
<sequence length="65" mass="7573">MVKTVENCKALIDPIKTEILKRIGDFYYGSDDIKLEQALMQNIERTFAIYDGVTDGDFIFSFKRF</sequence>
<reference evidence="1 2" key="1">
    <citation type="submission" date="2018-06" db="EMBL/GenBank/DDBJ databases">
        <authorList>
            <consortium name="Pathogen Informatics"/>
            <person name="Doyle S."/>
        </authorList>
    </citation>
    <scope>NUCLEOTIDE SEQUENCE [LARGE SCALE GENOMIC DNA]</scope>
    <source>
        <strain evidence="1 2">NCTC12195</strain>
    </source>
</reference>